<sequence>MAPGSYDLGIFVEAVKQYAHFHAPIVDIMGQNFNLLGDHFHPILAVLGPVFLLFPSPLTLLIAQALLFAVAAVPLVWLARTRLGEGAAYAVGVTYGLSFGVAQAVDFDFHEIAFAVPLLAFALWALLEDRPVALVVSCFLALLCKEDIGLTFVLPIGLAVMLRGRLVLGAAVAAMGTAGSLIAIYWLIPMFNPQHVYTYWSKNGCLGTHGAATTGAVTTATGSNDPITCLLSSAQSNAGTKLDLVFLLLAVTAFCAARSPLGLLVVPNLALRFISTDSSFWGTGYHYNAVLMPVLCVAAIDGIDRARRAKAAVALESEAESRLAEESEPEVVATGAGELAQEAAEQPPTAPLDPVEQSDPIAIRRWAGAVSGAMGRHGAVAMLAACAAMIPQFAFNQFFDPGTFTFDARTDALRQAESVVPSGVTVEATINVLAPLAARDDAYWIGNSNPATQYVVLDTVVSGFPGTISDPVQWVESRHTGHTYQIVYSDAFGIYVLKLTS</sequence>
<feature type="transmembrane region" description="Helical" evidence="1">
    <location>
        <begin position="58"/>
        <end position="79"/>
    </location>
</feature>
<name>A0A941EKB0_9ACTN</name>
<keyword evidence="1" id="KW-0812">Transmembrane</keyword>
<evidence type="ECO:0000256" key="1">
    <source>
        <dbReference type="SAM" id="Phobius"/>
    </source>
</evidence>
<keyword evidence="3" id="KW-1185">Reference proteome</keyword>
<gene>
    <name evidence="2" type="ORF">KDL01_04000</name>
</gene>
<feature type="transmembrane region" description="Helical" evidence="1">
    <location>
        <begin position="285"/>
        <end position="303"/>
    </location>
</feature>
<keyword evidence="1" id="KW-0472">Membrane</keyword>
<feature type="transmembrane region" description="Helical" evidence="1">
    <location>
        <begin position="134"/>
        <end position="160"/>
    </location>
</feature>
<dbReference type="Proteomes" id="UP000675781">
    <property type="component" value="Unassembled WGS sequence"/>
</dbReference>
<keyword evidence="1" id="KW-1133">Transmembrane helix</keyword>
<organism evidence="2 3">
    <name type="scientific">Actinospica durhamensis</name>
    <dbReference type="NCBI Taxonomy" id="1508375"/>
    <lineage>
        <taxon>Bacteria</taxon>
        <taxon>Bacillati</taxon>
        <taxon>Actinomycetota</taxon>
        <taxon>Actinomycetes</taxon>
        <taxon>Catenulisporales</taxon>
        <taxon>Actinospicaceae</taxon>
        <taxon>Actinospica</taxon>
    </lineage>
</organism>
<dbReference type="InterPro" id="IPR018650">
    <property type="entry name" value="STSV1_Orf64"/>
</dbReference>
<dbReference type="AlphaFoldDB" id="A0A941EKB0"/>
<reference evidence="2" key="1">
    <citation type="submission" date="2021-04" db="EMBL/GenBank/DDBJ databases">
        <title>Genome based classification of Actinospica acidithermotolerans sp. nov., an actinobacterium isolated from an Indonesian hot spring.</title>
        <authorList>
            <person name="Kusuma A.B."/>
            <person name="Putra K.E."/>
            <person name="Nafisah S."/>
            <person name="Loh J."/>
            <person name="Nouioui I."/>
            <person name="Goodfellow M."/>
        </authorList>
    </citation>
    <scope>NUCLEOTIDE SEQUENCE</scope>
    <source>
        <strain evidence="2">CSCA 57</strain>
    </source>
</reference>
<feature type="transmembrane region" description="Helical" evidence="1">
    <location>
        <begin position="166"/>
        <end position="188"/>
    </location>
</feature>
<dbReference type="RefSeq" id="WP_212526932.1">
    <property type="nucleotide sequence ID" value="NZ_JAGSOG010000010.1"/>
</dbReference>
<evidence type="ECO:0000313" key="2">
    <source>
        <dbReference type="EMBL" id="MBR7832405.1"/>
    </source>
</evidence>
<protein>
    <submittedName>
        <fullName evidence="2">DUF2079 domain-containing protein</fullName>
    </submittedName>
</protein>
<proteinExistence type="predicted"/>
<feature type="transmembrane region" description="Helical" evidence="1">
    <location>
        <begin position="86"/>
        <end position="105"/>
    </location>
</feature>
<dbReference type="EMBL" id="JAGSOG010000010">
    <property type="protein sequence ID" value="MBR7832405.1"/>
    <property type="molecule type" value="Genomic_DNA"/>
</dbReference>
<dbReference type="Pfam" id="PF09852">
    <property type="entry name" value="DUF2079"/>
    <property type="match status" value="1"/>
</dbReference>
<comment type="caution">
    <text evidence="2">The sequence shown here is derived from an EMBL/GenBank/DDBJ whole genome shotgun (WGS) entry which is preliminary data.</text>
</comment>
<feature type="transmembrane region" description="Helical" evidence="1">
    <location>
        <begin position="244"/>
        <end position="265"/>
    </location>
</feature>
<evidence type="ECO:0000313" key="3">
    <source>
        <dbReference type="Proteomes" id="UP000675781"/>
    </source>
</evidence>
<feature type="transmembrane region" description="Helical" evidence="1">
    <location>
        <begin position="111"/>
        <end position="127"/>
    </location>
</feature>
<accession>A0A941EKB0</accession>